<dbReference type="GO" id="GO:0006103">
    <property type="term" value="P:2-oxoglutarate metabolic process"/>
    <property type="evidence" value="ECO:0007669"/>
    <property type="project" value="InterPro"/>
</dbReference>
<evidence type="ECO:0000313" key="5">
    <source>
        <dbReference type="EMBL" id="KAG0318122.1"/>
    </source>
</evidence>
<evidence type="ECO:0000256" key="4">
    <source>
        <dbReference type="SAM" id="MobiDB-lite"/>
    </source>
</evidence>
<sequence>MKTKIRTRVLREHHGVTRHPAAPKDSEYPLKRETPRPASASTSSSTSSTATKTPGPYGVSRQTMDFTELPTRYRHPQLTDAEIEAVEAGGATIIY</sequence>
<comment type="caution">
    <text evidence="5">The sequence shown here is derived from an EMBL/GenBank/DDBJ whole genome shotgun (WGS) entry which is preliminary data.</text>
</comment>
<dbReference type="EMBL" id="JAAAIP010000388">
    <property type="protein sequence ID" value="KAG0318122.1"/>
    <property type="molecule type" value="Genomic_DNA"/>
</dbReference>
<organism evidence="5 6">
    <name type="scientific">Dissophora globulifera</name>
    <dbReference type="NCBI Taxonomy" id="979702"/>
    <lineage>
        <taxon>Eukaryota</taxon>
        <taxon>Fungi</taxon>
        <taxon>Fungi incertae sedis</taxon>
        <taxon>Mucoromycota</taxon>
        <taxon>Mortierellomycotina</taxon>
        <taxon>Mortierellomycetes</taxon>
        <taxon>Mortierellales</taxon>
        <taxon>Mortierellaceae</taxon>
        <taxon>Dissophora</taxon>
    </lineage>
</organism>
<proteinExistence type="inferred from homology"/>
<evidence type="ECO:0000256" key="1">
    <source>
        <dbReference type="ARBA" id="ARBA00004173"/>
    </source>
</evidence>
<feature type="compositionally biased region" description="Basic and acidic residues" evidence="4">
    <location>
        <begin position="22"/>
        <end position="35"/>
    </location>
</feature>
<evidence type="ECO:0000256" key="3">
    <source>
        <dbReference type="ARBA" id="ARBA00043970"/>
    </source>
</evidence>
<evidence type="ECO:0000313" key="6">
    <source>
        <dbReference type="Proteomes" id="UP000738325"/>
    </source>
</evidence>
<dbReference type="InterPro" id="IPR020373">
    <property type="entry name" value="Kgd4/YMR-31"/>
</dbReference>
<dbReference type="Pfam" id="PF10937">
    <property type="entry name" value="Kgd4-YMR31"/>
    <property type="match status" value="1"/>
</dbReference>
<reference evidence="5" key="1">
    <citation type="journal article" date="2020" name="Fungal Divers.">
        <title>Resolving the Mortierellaceae phylogeny through synthesis of multi-gene phylogenetics and phylogenomics.</title>
        <authorList>
            <person name="Vandepol N."/>
            <person name="Liber J."/>
            <person name="Desiro A."/>
            <person name="Na H."/>
            <person name="Kennedy M."/>
            <person name="Barry K."/>
            <person name="Grigoriev I.V."/>
            <person name="Miller A.N."/>
            <person name="O'Donnell K."/>
            <person name="Stajich J.E."/>
            <person name="Bonito G."/>
        </authorList>
    </citation>
    <scope>NUCLEOTIDE SEQUENCE</scope>
    <source>
        <strain evidence="5">REB-010B</strain>
    </source>
</reference>
<name>A0A9P6RGH9_9FUNG</name>
<feature type="compositionally biased region" description="Low complexity" evidence="4">
    <location>
        <begin position="38"/>
        <end position="51"/>
    </location>
</feature>
<protein>
    <submittedName>
        <fullName evidence="5">Uncharacterized protein</fullName>
    </submittedName>
</protein>
<dbReference type="AlphaFoldDB" id="A0A9P6RGH9"/>
<accession>A0A9P6RGH9</accession>
<keyword evidence="6" id="KW-1185">Reference proteome</keyword>
<gene>
    <name evidence="5" type="ORF">BGZ99_005847</name>
</gene>
<evidence type="ECO:0000256" key="2">
    <source>
        <dbReference type="ARBA" id="ARBA00023128"/>
    </source>
</evidence>
<keyword evidence="2" id="KW-0496">Mitochondrion</keyword>
<dbReference type="GO" id="GO:0005739">
    <property type="term" value="C:mitochondrion"/>
    <property type="evidence" value="ECO:0007669"/>
    <property type="project" value="UniProtKB-SubCell"/>
</dbReference>
<comment type="similarity">
    <text evidence="3">Belongs to the alpha-ketoglutarate dehydrogenase component 4 family.</text>
</comment>
<comment type="subcellular location">
    <subcellularLocation>
        <location evidence="1">Mitochondrion</location>
    </subcellularLocation>
</comment>
<dbReference type="OrthoDB" id="2116030at2759"/>
<feature type="region of interest" description="Disordered" evidence="4">
    <location>
        <begin position="1"/>
        <end position="65"/>
    </location>
</feature>
<dbReference type="Proteomes" id="UP000738325">
    <property type="component" value="Unassembled WGS sequence"/>
</dbReference>